<evidence type="ECO:0000256" key="6">
    <source>
        <dbReference type="ARBA" id="ARBA00022840"/>
    </source>
</evidence>
<name>A0ABV3L6U0_9RHOB</name>
<dbReference type="InterPro" id="IPR027417">
    <property type="entry name" value="P-loop_NTPase"/>
</dbReference>
<dbReference type="SMART" id="SM00382">
    <property type="entry name" value="AAA"/>
    <property type="match status" value="2"/>
</dbReference>
<dbReference type="CDD" id="cd03215">
    <property type="entry name" value="ABC_Carb_Monos_II"/>
    <property type="match status" value="1"/>
</dbReference>
<keyword evidence="3" id="KW-0762">Sugar transport</keyword>
<feature type="domain" description="ABC transporter" evidence="9">
    <location>
        <begin position="257"/>
        <end position="500"/>
    </location>
</feature>
<dbReference type="SUPFAM" id="SSF52540">
    <property type="entry name" value="P-loop containing nucleoside triphosphate hydrolases"/>
    <property type="match status" value="2"/>
</dbReference>
<feature type="domain" description="ABC transporter" evidence="9">
    <location>
        <begin position="5"/>
        <end position="244"/>
    </location>
</feature>
<dbReference type="GO" id="GO:0005524">
    <property type="term" value="F:ATP binding"/>
    <property type="evidence" value="ECO:0007669"/>
    <property type="project" value="UniProtKB-KW"/>
</dbReference>
<protein>
    <submittedName>
        <fullName evidence="10">Sugar ABC transporter ATP-binding protein</fullName>
    </submittedName>
</protein>
<dbReference type="InterPro" id="IPR017871">
    <property type="entry name" value="ABC_transporter-like_CS"/>
</dbReference>
<keyword evidence="5" id="KW-0547">Nucleotide-binding</keyword>
<evidence type="ECO:0000256" key="7">
    <source>
        <dbReference type="ARBA" id="ARBA00022967"/>
    </source>
</evidence>
<dbReference type="PANTHER" id="PTHR43790:SF3">
    <property type="entry name" value="D-ALLOSE IMPORT ATP-BINDING PROTEIN ALSA-RELATED"/>
    <property type="match status" value="1"/>
</dbReference>
<accession>A0ABV3L6U0</accession>
<proteinExistence type="predicted"/>
<dbReference type="EMBL" id="JBFBVU010000012">
    <property type="protein sequence ID" value="MEV8467294.1"/>
    <property type="molecule type" value="Genomic_DNA"/>
</dbReference>
<reference evidence="10 11" key="1">
    <citation type="submission" date="2024-07" db="EMBL/GenBank/DDBJ databases">
        <authorList>
            <person name="Kang M."/>
        </authorList>
    </citation>
    <scope>NUCLEOTIDE SEQUENCE [LARGE SCALE GENOMIC DNA]</scope>
    <source>
        <strain evidence="10 11">DFM31</strain>
    </source>
</reference>
<dbReference type="CDD" id="cd03216">
    <property type="entry name" value="ABC_Carb_Monos_I"/>
    <property type="match status" value="1"/>
</dbReference>
<keyword evidence="11" id="KW-1185">Reference proteome</keyword>
<dbReference type="Pfam" id="PF00005">
    <property type="entry name" value="ABC_tran"/>
    <property type="match status" value="2"/>
</dbReference>
<keyword evidence="2" id="KW-1003">Cell membrane</keyword>
<evidence type="ECO:0000256" key="4">
    <source>
        <dbReference type="ARBA" id="ARBA00022737"/>
    </source>
</evidence>
<dbReference type="InterPro" id="IPR003439">
    <property type="entry name" value="ABC_transporter-like_ATP-bd"/>
</dbReference>
<dbReference type="RefSeq" id="WP_366193075.1">
    <property type="nucleotide sequence ID" value="NZ_JBFBVU010000012.1"/>
</dbReference>
<dbReference type="PROSITE" id="PS00211">
    <property type="entry name" value="ABC_TRANSPORTER_1"/>
    <property type="match status" value="1"/>
</dbReference>
<sequence>MTATVETQGLTKIYGSVVALDAFTHTFEKSRIHALMGKNGSGKSTLVKILAGVVQPTRGLMKLNGVERTFRSPADALQANVVTVHQELSLVPHLSVAENIFLGRLPKQRLLGIDRIDWAAARRQTAALLSDMGLDVSPDDIVEDLSVGQQQTVEIAKAMSFDPALLLLDEPTSALASKEVEMLFTLLRRLRDRGVTMMYISHRMSELAEIADTVTVLRDGKHTGSVEMAETSNEAIVDMMFGDVAHDRPAGRVSRADRSYPILQVSNLSREHAFEDVSFTLYKGEVLGIAGMLGAGRTELLRAVFGADPFDAGEVAVDGKVVSDPSPRQMSGIGLGYTPENRKEVGLVQTHSIHSNLSLASLRKNAPKGLITKAAEKPGVQKQIDQLHIKIGSPDDPVSSLSGGNQQKVVIGNWLNIDPKIMFFDEPSRGVDVHAKQQIFQIIWDQAEHGLSSIFVSTELEEILEVCDRILVMKDGRIQGELDPANTTLTELYTACMEGL</sequence>
<dbReference type="PROSITE" id="PS50893">
    <property type="entry name" value="ABC_TRANSPORTER_2"/>
    <property type="match status" value="2"/>
</dbReference>
<dbReference type="InterPro" id="IPR050107">
    <property type="entry name" value="ABC_carbohydrate_import_ATPase"/>
</dbReference>
<dbReference type="Gene3D" id="3.40.50.300">
    <property type="entry name" value="P-loop containing nucleotide triphosphate hydrolases"/>
    <property type="match status" value="2"/>
</dbReference>
<keyword evidence="1" id="KW-0813">Transport</keyword>
<evidence type="ECO:0000313" key="10">
    <source>
        <dbReference type="EMBL" id="MEV8467294.1"/>
    </source>
</evidence>
<dbReference type="PANTHER" id="PTHR43790">
    <property type="entry name" value="CARBOHYDRATE TRANSPORT ATP-BINDING PROTEIN MG119-RELATED"/>
    <property type="match status" value="1"/>
</dbReference>
<comment type="caution">
    <text evidence="10">The sequence shown here is derived from an EMBL/GenBank/DDBJ whole genome shotgun (WGS) entry which is preliminary data.</text>
</comment>
<gene>
    <name evidence="10" type="ORF">AB0T83_10935</name>
</gene>
<dbReference type="Proteomes" id="UP001553161">
    <property type="component" value="Unassembled WGS sequence"/>
</dbReference>
<evidence type="ECO:0000256" key="2">
    <source>
        <dbReference type="ARBA" id="ARBA00022475"/>
    </source>
</evidence>
<evidence type="ECO:0000256" key="5">
    <source>
        <dbReference type="ARBA" id="ARBA00022741"/>
    </source>
</evidence>
<evidence type="ECO:0000256" key="8">
    <source>
        <dbReference type="ARBA" id="ARBA00023136"/>
    </source>
</evidence>
<keyword evidence="8" id="KW-0472">Membrane</keyword>
<dbReference type="InterPro" id="IPR003593">
    <property type="entry name" value="AAA+_ATPase"/>
</dbReference>
<evidence type="ECO:0000256" key="1">
    <source>
        <dbReference type="ARBA" id="ARBA00022448"/>
    </source>
</evidence>
<keyword evidence="6 10" id="KW-0067">ATP-binding</keyword>
<keyword evidence="4" id="KW-0677">Repeat</keyword>
<evidence type="ECO:0000259" key="9">
    <source>
        <dbReference type="PROSITE" id="PS50893"/>
    </source>
</evidence>
<organism evidence="10 11">
    <name type="scientific">Meridianimarinicoccus marinus</name>
    <dbReference type="NCBI Taxonomy" id="3231483"/>
    <lineage>
        <taxon>Bacteria</taxon>
        <taxon>Pseudomonadati</taxon>
        <taxon>Pseudomonadota</taxon>
        <taxon>Alphaproteobacteria</taxon>
        <taxon>Rhodobacterales</taxon>
        <taxon>Paracoccaceae</taxon>
        <taxon>Meridianimarinicoccus</taxon>
    </lineage>
</organism>
<evidence type="ECO:0000313" key="11">
    <source>
        <dbReference type="Proteomes" id="UP001553161"/>
    </source>
</evidence>
<keyword evidence="7" id="KW-1278">Translocase</keyword>
<evidence type="ECO:0000256" key="3">
    <source>
        <dbReference type="ARBA" id="ARBA00022597"/>
    </source>
</evidence>